<evidence type="ECO:0000313" key="2">
    <source>
        <dbReference type="Proteomes" id="UP000183567"/>
    </source>
</evidence>
<proteinExistence type="predicted"/>
<organism evidence="1 2">
    <name type="scientific">Rhizopogon vesiculosus</name>
    <dbReference type="NCBI Taxonomy" id="180088"/>
    <lineage>
        <taxon>Eukaryota</taxon>
        <taxon>Fungi</taxon>
        <taxon>Dikarya</taxon>
        <taxon>Basidiomycota</taxon>
        <taxon>Agaricomycotina</taxon>
        <taxon>Agaricomycetes</taxon>
        <taxon>Agaricomycetidae</taxon>
        <taxon>Boletales</taxon>
        <taxon>Suillineae</taxon>
        <taxon>Rhizopogonaceae</taxon>
        <taxon>Rhizopogon</taxon>
    </lineage>
</organism>
<protein>
    <submittedName>
        <fullName evidence="1">Uncharacterized protein</fullName>
    </submittedName>
</protein>
<comment type="caution">
    <text evidence="1">The sequence shown here is derived from an EMBL/GenBank/DDBJ whole genome shotgun (WGS) entry which is preliminary data.</text>
</comment>
<keyword evidence="2" id="KW-1185">Reference proteome</keyword>
<name>A0A1J8RE65_9AGAM</name>
<dbReference type="OrthoDB" id="3268553at2759"/>
<gene>
    <name evidence="1" type="ORF">AZE42_11806</name>
</gene>
<dbReference type="EMBL" id="LVVM01000733">
    <property type="protein sequence ID" value="OJA20058.1"/>
    <property type="molecule type" value="Genomic_DNA"/>
</dbReference>
<dbReference type="AlphaFoldDB" id="A0A1J8RE65"/>
<accession>A0A1J8RE65</accession>
<reference evidence="1 2" key="1">
    <citation type="submission" date="2016-03" db="EMBL/GenBank/DDBJ databases">
        <title>Comparative genomics of the ectomycorrhizal sister species Rhizopogon vinicolor and Rhizopogon vesiculosus (Basidiomycota: Boletales) reveals a divergence of the mating type B locus.</title>
        <authorList>
            <person name="Mujic A.B."/>
            <person name="Kuo A."/>
            <person name="Tritt A."/>
            <person name="Lipzen A."/>
            <person name="Chen C."/>
            <person name="Johnson J."/>
            <person name="Sharma A."/>
            <person name="Barry K."/>
            <person name="Grigoriev I.V."/>
            <person name="Spatafora J.W."/>
        </authorList>
    </citation>
    <scope>NUCLEOTIDE SEQUENCE [LARGE SCALE GENOMIC DNA]</scope>
    <source>
        <strain evidence="1 2">AM-OR11-056</strain>
    </source>
</reference>
<evidence type="ECO:0000313" key="1">
    <source>
        <dbReference type="EMBL" id="OJA20058.1"/>
    </source>
</evidence>
<dbReference type="Proteomes" id="UP000183567">
    <property type="component" value="Unassembled WGS sequence"/>
</dbReference>
<sequence length="65" mass="7115">MSAQRLINSRICISLHDTARFHAGVESLIALSATSRVGDKAFEDAIREYQLEEQDDMEASESGGS</sequence>